<gene>
    <name evidence="1" type="ORF">BJ212DRAFT_1304397</name>
</gene>
<dbReference type="GeneID" id="64627610"/>
<evidence type="ECO:0000313" key="2">
    <source>
        <dbReference type="Proteomes" id="UP000807769"/>
    </source>
</evidence>
<comment type="caution">
    <text evidence="1">The sequence shown here is derived from an EMBL/GenBank/DDBJ whole genome shotgun (WGS) entry which is preliminary data.</text>
</comment>
<accession>A0A9P7J5W8</accession>
<dbReference type="Proteomes" id="UP000807769">
    <property type="component" value="Unassembled WGS sequence"/>
</dbReference>
<dbReference type="OrthoDB" id="527344at2759"/>
<dbReference type="Gene3D" id="3.60.15.10">
    <property type="entry name" value="Ribonuclease Z/Hydroxyacylglutathione hydrolase-like"/>
    <property type="match status" value="1"/>
</dbReference>
<evidence type="ECO:0000313" key="1">
    <source>
        <dbReference type="EMBL" id="KAG1804188.1"/>
    </source>
</evidence>
<dbReference type="RefSeq" id="XP_041186812.1">
    <property type="nucleotide sequence ID" value="XM_041333593.1"/>
</dbReference>
<dbReference type="SUPFAM" id="SSF56281">
    <property type="entry name" value="Metallo-hydrolase/oxidoreductase"/>
    <property type="match status" value="1"/>
</dbReference>
<sequence length="117" mass="12751">MAMFLDDTALTQKLMQAGTGATLLIHEATTTHNQVDMTCAKMHSTFGQAINGANGAVLAPPMSLLDIGCLETLYQESSEHETQYSQSQQFAEWINTYGPIISLRVGPGRVMVIIGRY</sequence>
<dbReference type="AlphaFoldDB" id="A0A9P7J5W8"/>
<protein>
    <submittedName>
        <fullName evidence="1">Uncharacterized protein</fullName>
    </submittedName>
</protein>
<name>A0A9P7J5W8_9AGAM</name>
<organism evidence="1 2">
    <name type="scientific">Suillus subaureus</name>
    <dbReference type="NCBI Taxonomy" id="48587"/>
    <lineage>
        <taxon>Eukaryota</taxon>
        <taxon>Fungi</taxon>
        <taxon>Dikarya</taxon>
        <taxon>Basidiomycota</taxon>
        <taxon>Agaricomycotina</taxon>
        <taxon>Agaricomycetes</taxon>
        <taxon>Agaricomycetidae</taxon>
        <taxon>Boletales</taxon>
        <taxon>Suillineae</taxon>
        <taxon>Suillaceae</taxon>
        <taxon>Suillus</taxon>
    </lineage>
</organism>
<dbReference type="EMBL" id="JABBWG010000061">
    <property type="protein sequence ID" value="KAG1804188.1"/>
    <property type="molecule type" value="Genomic_DNA"/>
</dbReference>
<keyword evidence="2" id="KW-1185">Reference proteome</keyword>
<reference evidence="1" key="1">
    <citation type="journal article" date="2020" name="New Phytol.">
        <title>Comparative genomics reveals dynamic genome evolution in host specialist ectomycorrhizal fungi.</title>
        <authorList>
            <person name="Lofgren L.A."/>
            <person name="Nguyen N.H."/>
            <person name="Vilgalys R."/>
            <person name="Ruytinx J."/>
            <person name="Liao H.L."/>
            <person name="Branco S."/>
            <person name="Kuo A."/>
            <person name="LaButti K."/>
            <person name="Lipzen A."/>
            <person name="Andreopoulos W."/>
            <person name="Pangilinan J."/>
            <person name="Riley R."/>
            <person name="Hundley H."/>
            <person name="Na H."/>
            <person name="Barry K."/>
            <person name="Grigoriev I.V."/>
            <person name="Stajich J.E."/>
            <person name="Kennedy P.G."/>
        </authorList>
    </citation>
    <scope>NUCLEOTIDE SEQUENCE</scope>
    <source>
        <strain evidence="1">MN1</strain>
    </source>
</reference>
<dbReference type="InterPro" id="IPR036866">
    <property type="entry name" value="RibonucZ/Hydroxyglut_hydro"/>
</dbReference>
<proteinExistence type="predicted"/>